<comment type="similarity">
    <text evidence="1 5">Belongs to the universal ribosomal protein uL4 family.</text>
</comment>
<dbReference type="NCBIfam" id="TIGR03953">
    <property type="entry name" value="rplD_bact"/>
    <property type="match status" value="1"/>
</dbReference>
<keyword evidence="3 5" id="KW-0687">Ribonucleoprotein</keyword>
<comment type="subunit">
    <text evidence="5">Part of the 50S ribosomal subunit.</text>
</comment>
<comment type="function">
    <text evidence="5">One of the primary rRNA binding proteins, this protein initially binds near the 5'-end of the 23S rRNA. It is important during the early stages of 50S assembly. It makes multiple contacts with different domains of the 23S rRNA in the assembled 50S subunit and ribosome.</text>
</comment>
<dbReference type="Proteomes" id="UP001597393">
    <property type="component" value="Unassembled WGS sequence"/>
</dbReference>
<keyword evidence="8" id="KW-1185">Reference proteome</keyword>
<comment type="function">
    <text evidence="5">Forms part of the polypeptide exit tunnel.</text>
</comment>
<dbReference type="PANTHER" id="PTHR10746">
    <property type="entry name" value="50S RIBOSOMAL PROTEIN L4"/>
    <property type="match status" value="1"/>
</dbReference>
<evidence type="ECO:0000256" key="4">
    <source>
        <dbReference type="ARBA" id="ARBA00035244"/>
    </source>
</evidence>
<dbReference type="RefSeq" id="WP_380867370.1">
    <property type="nucleotide sequence ID" value="NZ_JBHUMA010000004.1"/>
</dbReference>
<dbReference type="HAMAP" id="MF_01328_B">
    <property type="entry name" value="Ribosomal_uL4_B"/>
    <property type="match status" value="1"/>
</dbReference>
<comment type="caution">
    <text evidence="7">The sequence shown here is derived from an EMBL/GenBank/DDBJ whole genome shotgun (WGS) entry which is preliminary data.</text>
</comment>
<dbReference type="GO" id="GO:0005840">
    <property type="term" value="C:ribosome"/>
    <property type="evidence" value="ECO:0007669"/>
    <property type="project" value="UniProtKB-KW"/>
</dbReference>
<evidence type="ECO:0000256" key="6">
    <source>
        <dbReference type="SAM" id="MobiDB-lite"/>
    </source>
</evidence>
<dbReference type="Pfam" id="PF00573">
    <property type="entry name" value="Ribosomal_L4"/>
    <property type="match status" value="1"/>
</dbReference>
<name>A0ABW5NGF8_9SPHI</name>
<feature type="region of interest" description="Disordered" evidence="6">
    <location>
        <begin position="44"/>
        <end position="77"/>
    </location>
</feature>
<keyword evidence="2 5" id="KW-0689">Ribosomal protein</keyword>
<evidence type="ECO:0000256" key="5">
    <source>
        <dbReference type="HAMAP-Rule" id="MF_01328"/>
    </source>
</evidence>
<evidence type="ECO:0000256" key="2">
    <source>
        <dbReference type="ARBA" id="ARBA00022980"/>
    </source>
</evidence>
<dbReference type="EMBL" id="JBHUMA010000004">
    <property type="protein sequence ID" value="MFD2597920.1"/>
    <property type="molecule type" value="Genomic_DNA"/>
</dbReference>
<proteinExistence type="inferred from homology"/>
<gene>
    <name evidence="5 7" type="primary">rplD</name>
    <name evidence="7" type="ORF">ACFSQ3_03065</name>
</gene>
<accession>A0ABW5NGF8</accession>
<evidence type="ECO:0000313" key="7">
    <source>
        <dbReference type="EMBL" id="MFD2597920.1"/>
    </source>
</evidence>
<sequence length="209" mass="23072">MEVNVFNLSGKETGAKVQLPESVFGVKPSDHAIYLDVKQYLANQRQGTHKSKQRNEIAGSTRKLHKQKGTGGARAGSIKSPLFNGGGRVFGPQPRDYSFKLNKKLKQLARKSALSYKAQENNVVVLDEINFDTIKTKNYVSLVNALNIADDKTLLVLPAYNNNVYLSSRNLKKAKVIVASELSTYDVLNATKLLLTTDSVKTLEEAFAK</sequence>
<evidence type="ECO:0000256" key="1">
    <source>
        <dbReference type="ARBA" id="ARBA00010528"/>
    </source>
</evidence>
<dbReference type="PANTHER" id="PTHR10746:SF6">
    <property type="entry name" value="LARGE RIBOSOMAL SUBUNIT PROTEIN UL4M"/>
    <property type="match status" value="1"/>
</dbReference>
<dbReference type="SUPFAM" id="SSF52166">
    <property type="entry name" value="Ribosomal protein L4"/>
    <property type="match status" value="1"/>
</dbReference>
<evidence type="ECO:0000256" key="3">
    <source>
        <dbReference type="ARBA" id="ARBA00023274"/>
    </source>
</evidence>
<keyword evidence="5" id="KW-0699">rRNA-binding</keyword>
<dbReference type="Gene3D" id="3.40.1370.10">
    <property type="match status" value="1"/>
</dbReference>
<dbReference type="InterPro" id="IPR002136">
    <property type="entry name" value="Ribosomal_uL4"/>
</dbReference>
<evidence type="ECO:0000313" key="8">
    <source>
        <dbReference type="Proteomes" id="UP001597393"/>
    </source>
</evidence>
<reference evidence="8" key="1">
    <citation type="journal article" date="2019" name="Int. J. Syst. Evol. Microbiol.">
        <title>The Global Catalogue of Microorganisms (GCM) 10K type strain sequencing project: providing services to taxonomists for standard genome sequencing and annotation.</title>
        <authorList>
            <consortium name="The Broad Institute Genomics Platform"/>
            <consortium name="The Broad Institute Genome Sequencing Center for Infectious Disease"/>
            <person name="Wu L."/>
            <person name="Ma J."/>
        </authorList>
    </citation>
    <scope>NUCLEOTIDE SEQUENCE [LARGE SCALE GENOMIC DNA]</scope>
    <source>
        <strain evidence="8">KCTC 42248</strain>
    </source>
</reference>
<dbReference type="InterPro" id="IPR013005">
    <property type="entry name" value="Ribosomal_uL4-like"/>
</dbReference>
<protein>
    <recommendedName>
        <fullName evidence="4 5">Large ribosomal subunit protein uL4</fullName>
    </recommendedName>
</protein>
<keyword evidence="5" id="KW-0694">RNA-binding</keyword>
<organism evidence="7 8">
    <name type="scientific">Sphingobacterium corticis</name>
    <dbReference type="NCBI Taxonomy" id="1812823"/>
    <lineage>
        <taxon>Bacteria</taxon>
        <taxon>Pseudomonadati</taxon>
        <taxon>Bacteroidota</taxon>
        <taxon>Sphingobacteriia</taxon>
        <taxon>Sphingobacteriales</taxon>
        <taxon>Sphingobacteriaceae</taxon>
        <taxon>Sphingobacterium</taxon>
    </lineage>
</organism>
<dbReference type="InterPro" id="IPR023574">
    <property type="entry name" value="Ribosomal_uL4_dom_sf"/>
</dbReference>